<evidence type="ECO:0000313" key="2">
    <source>
        <dbReference type="EMBL" id="KAJ5106534.1"/>
    </source>
</evidence>
<proteinExistence type="predicted"/>
<keyword evidence="1" id="KW-0812">Transmembrane</keyword>
<protein>
    <submittedName>
        <fullName evidence="2">Uncharacterized protein</fullName>
    </submittedName>
</protein>
<reference evidence="2" key="2">
    <citation type="journal article" date="2023" name="IMA Fungus">
        <title>Comparative genomic study of the Penicillium genus elucidates a diverse pangenome and 15 lateral gene transfer events.</title>
        <authorList>
            <person name="Petersen C."/>
            <person name="Sorensen T."/>
            <person name="Nielsen M.R."/>
            <person name="Sondergaard T.E."/>
            <person name="Sorensen J.L."/>
            <person name="Fitzpatrick D.A."/>
            <person name="Frisvad J.C."/>
            <person name="Nielsen K.L."/>
        </authorList>
    </citation>
    <scope>NUCLEOTIDE SEQUENCE</scope>
    <source>
        <strain evidence="2">IBT 30069</strain>
    </source>
</reference>
<name>A0A9W9FUD8_9EURO</name>
<keyword evidence="3" id="KW-1185">Reference proteome</keyword>
<organism evidence="2 3">
    <name type="scientific">Penicillium angulare</name>
    <dbReference type="NCBI Taxonomy" id="116970"/>
    <lineage>
        <taxon>Eukaryota</taxon>
        <taxon>Fungi</taxon>
        <taxon>Dikarya</taxon>
        <taxon>Ascomycota</taxon>
        <taxon>Pezizomycotina</taxon>
        <taxon>Eurotiomycetes</taxon>
        <taxon>Eurotiomycetidae</taxon>
        <taxon>Eurotiales</taxon>
        <taxon>Aspergillaceae</taxon>
        <taxon>Penicillium</taxon>
    </lineage>
</organism>
<gene>
    <name evidence="2" type="ORF">N7456_003209</name>
</gene>
<comment type="caution">
    <text evidence="2">The sequence shown here is derived from an EMBL/GenBank/DDBJ whole genome shotgun (WGS) entry which is preliminary data.</text>
</comment>
<evidence type="ECO:0000256" key="1">
    <source>
        <dbReference type="SAM" id="Phobius"/>
    </source>
</evidence>
<keyword evidence="1" id="KW-1133">Transmembrane helix</keyword>
<sequence length="68" mass="7554">MDYERFLDNLSYAILMFIESFFLFAHGIADCAKEESEPLKGILLALAIIIAVLPIACLAALVIWALTH</sequence>
<dbReference type="AlphaFoldDB" id="A0A9W9FUD8"/>
<feature type="transmembrane region" description="Helical" evidence="1">
    <location>
        <begin position="12"/>
        <end position="29"/>
    </location>
</feature>
<dbReference type="Proteomes" id="UP001149165">
    <property type="component" value="Unassembled WGS sequence"/>
</dbReference>
<reference evidence="2" key="1">
    <citation type="submission" date="2022-11" db="EMBL/GenBank/DDBJ databases">
        <authorList>
            <person name="Petersen C."/>
        </authorList>
    </citation>
    <scope>NUCLEOTIDE SEQUENCE</scope>
    <source>
        <strain evidence="2">IBT 30069</strain>
    </source>
</reference>
<dbReference type="EMBL" id="JAPQKH010000003">
    <property type="protein sequence ID" value="KAJ5106534.1"/>
    <property type="molecule type" value="Genomic_DNA"/>
</dbReference>
<accession>A0A9W9FUD8</accession>
<keyword evidence="1" id="KW-0472">Membrane</keyword>
<evidence type="ECO:0000313" key="3">
    <source>
        <dbReference type="Proteomes" id="UP001149165"/>
    </source>
</evidence>
<feature type="transmembrane region" description="Helical" evidence="1">
    <location>
        <begin position="41"/>
        <end position="66"/>
    </location>
</feature>